<keyword evidence="2" id="KW-0472">Membrane</keyword>
<feature type="transmembrane region" description="Helical" evidence="2">
    <location>
        <begin position="127"/>
        <end position="146"/>
    </location>
</feature>
<dbReference type="Gene3D" id="3.40.50.10280">
    <property type="entry name" value="Methylene-tetrahydromethanopterin dehydrogenase, N-terminal domain"/>
    <property type="match status" value="1"/>
</dbReference>
<dbReference type="AlphaFoldDB" id="A0A1I3VT65"/>
<proteinExistence type="predicted"/>
<feature type="domain" description="Methylene-tetrahydromethanopterin dehydrogenase N-terminal" evidence="3">
    <location>
        <begin position="17"/>
        <end position="97"/>
    </location>
</feature>
<evidence type="ECO:0000256" key="2">
    <source>
        <dbReference type="SAM" id="Phobius"/>
    </source>
</evidence>
<dbReference type="InterPro" id="IPR046346">
    <property type="entry name" value="Aminoacid_DH-like_N_sf"/>
</dbReference>
<dbReference type="SUPFAM" id="SSF53223">
    <property type="entry name" value="Aminoacid dehydrogenase-like, N-terminal domain"/>
    <property type="match status" value="1"/>
</dbReference>
<name>A0A1I3VT65_9HYPH</name>
<dbReference type="EMBL" id="FOSN01000001">
    <property type="protein sequence ID" value="SFJ98350.1"/>
    <property type="molecule type" value="Genomic_DNA"/>
</dbReference>
<dbReference type="InterPro" id="IPR015259">
    <property type="entry name" value="Methyl-teptahyd_DH_N"/>
</dbReference>
<dbReference type="SUPFAM" id="SSF51735">
    <property type="entry name" value="NAD(P)-binding Rossmann-fold domains"/>
    <property type="match status" value="1"/>
</dbReference>
<protein>
    <submittedName>
        <fullName evidence="4">Methylene-tetrahydromethanopterin dehydrogenase</fullName>
    </submittedName>
</protein>
<dbReference type="GO" id="GO:0016491">
    <property type="term" value="F:oxidoreductase activity"/>
    <property type="evidence" value="ECO:0007669"/>
    <property type="project" value="UniProtKB-KW"/>
</dbReference>
<keyword evidence="2" id="KW-0812">Transmembrane</keyword>
<evidence type="ECO:0000259" key="3">
    <source>
        <dbReference type="Pfam" id="PF09176"/>
    </source>
</evidence>
<dbReference type="InterPro" id="IPR036291">
    <property type="entry name" value="NAD(P)-bd_dom_sf"/>
</dbReference>
<evidence type="ECO:0000313" key="5">
    <source>
        <dbReference type="Proteomes" id="UP000198755"/>
    </source>
</evidence>
<sequence length="295" mass="31120">MAKNILHMLSPLKHMSPFDVNMALDAGYDSVTPYTGVTLDDVMPLVQDAMFSRSPSDAVRTAVFFAGKDAGLALDMMERVRETLLKPFEISAFADPAGSFTTAAAMVACVEKLLKEKKNRSLKGTKILIFGATGVVGYASGVIAALEGAEVFLAGYDGPARVQSKADDIKKRFGVTVHAVDGSTEEKKVEALVGVDVVFCAAAAGKQILSKEVLATTKSLLIAADVNAVPPAGIEGLELMDYGRELEGGSLGVGPLAIGDVKYKTESGLFKRMATSTTALSLDFRDAFVLARETA</sequence>
<keyword evidence="2" id="KW-1133">Transmembrane helix</keyword>
<dbReference type="Gene3D" id="3.40.50.720">
    <property type="entry name" value="NAD(P)-binding Rossmann-like Domain"/>
    <property type="match status" value="1"/>
</dbReference>
<dbReference type="Proteomes" id="UP000198755">
    <property type="component" value="Unassembled WGS sequence"/>
</dbReference>
<gene>
    <name evidence="4" type="ORF">SAMN05444581_10186</name>
</gene>
<evidence type="ECO:0000313" key="4">
    <source>
        <dbReference type="EMBL" id="SFJ98350.1"/>
    </source>
</evidence>
<keyword evidence="5" id="KW-1185">Reference proteome</keyword>
<dbReference type="STRING" id="1612308.SAMN05444581_10186"/>
<dbReference type="Pfam" id="PF09176">
    <property type="entry name" value="Mpt_N"/>
    <property type="match status" value="1"/>
</dbReference>
<accession>A0A1I3VT65</accession>
<evidence type="ECO:0000256" key="1">
    <source>
        <dbReference type="ARBA" id="ARBA00023002"/>
    </source>
</evidence>
<keyword evidence="1" id="KW-0560">Oxidoreductase</keyword>
<dbReference type="InterPro" id="IPR037089">
    <property type="entry name" value="Methyl-teptahyd_DH_N_sf"/>
</dbReference>
<reference evidence="4 5" key="1">
    <citation type="submission" date="2016-10" db="EMBL/GenBank/DDBJ databases">
        <authorList>
            <person name="de Groot N.N."/>
        </authorList>
    </citation>
    <scope>NUCLEOTIDE SEQUENCE [LARGE SCALE GENOMIC DNA]</scope>
    <source>
        <strain evidence="4 5">NE2</strain>
    </source>
</reference>
<organism evidence="4 5">
    <name type="scientific">Methylocapsa palsarum</name>
    <dbReference type="NCBI Taxonomy" id="1612308"/>
    <lineage>
        <taxon>Bacteria</taxon>
        <taxon>Pseudomonadati</taxon>
        <taxon>Pseudomonadota</taxon>
        <taxon>Alphaproteobacteria</taxon>
        <taxon>Hyphomicrobiales</taxon>
        <taxon>Beijerinckiaceae</taxon>
        <taxon>Methylocapsa</taxon>
    </lineage>
</organism>
<dbReference type="RefSeq" id="WP_175492443.1">
    <property type="nucleotide sequence ID" value="NZ_FOSN01000001.1"/>
</dbReference>